<feature type="transmembrane region" description="Helical" evidence="1">
    <location>
        <begin position="204"/>
        <end position="227"/>
    </location>
</feature>
<organism evidence="2 3">
    <name type="scientific">Trypanosoma cruzi</name>
    <dbReference type="NCBI Taxonomy" id="5693"/>
    <lineage>
        <taxon>Eukaryota</taxon>
        <taxon>Discoba</taxon>
        <taxon>Euglenozoa</taxon>
        <taxon>Kinetoplastea</taxon>
        <taxon>Metakinetoplastina</taxon>
        <taxon>Trypanosomatida</taxon>
        <taxon>Trypanosomatidae</taxon>
        <taxon>Trypanosoma</taxon>
        <taxon>Schizotrypanum</taxon>
    </lineage>
</organism>
<evidence type="ECO:0000313" key="2">
    <source>
        <dbReference type="EMBL" id="KAF5217991.1"/>
    </source>
</evidence>
<dbReference type="VEuPathDB" id="TriTrypDB:ECC02_009108"/>
<keyword evidence="1" id="KW-1133">Transmembrane helix</keyword>
<gene>
    <name evidence="2" type="ORF">ECC02_009108</name>
</gene>
<proteinExistence type="predicted"/>
<sequence length="276" mass="32849">MQYIQWAHYVCVSWGEVRARVHAREHTHSERVSEGRVCVWVVHGSLSLTLTRPPPQQQPHTQQQQREAKEGRWCGRPRCCRHCRQYSLLYFSWLWLRLVFLSDWLLYFHPVFPLLPLKHQLLDHRLQLLVCCWDLFYSMLPPHQKINLAALDLLLTSPLWCRYNLPPSLYLSHLCDLHPHLLSLHLLHFHLHFHLHFPPLPTSFLLLLFSHCCFPSLVLKLLMLVVFPVLVPVRSSLPLPLPFPSRFAPVMMFLVTLPVYRFGHLLQRHQWSLFHF</sequence>
<name>A0A7J6XU50_TRYCR</name>
<evidence type="ECO:0000256" key="1">
    <source>
        <dbReference type="SAM" id="Phobius"/>
    </source>
</evidence>
<keyword evidence="1" id="KW-0472">Membrane</keyword>
<feature type="transmembrane region" description="Helical" evidence="1">
    <location>
        <begin position="88"/>
        <end position="107"/>
    </location>
</feature>
<reference evidence="2 3" key="1">
    <citation type="journal article" date="2019" name="Genome Biol. Evol.">
        <title>Nanopore Sequencing Significantly Improves Genome Assembly of the Protozoan Parasite Trypanosoma cruzi.</title>
        <authorList>
            <person name="Diaz-Viraque F."/>
            <person name="Pita S."/>
            <person name="Greif G."/>
            <person name="de Souza R.C.M."/>
            <person name="Iraola G."/>
            <person name="Robello C."/>
        </authorList>
    </citation>
    <scope>NUCLEOTIDE SEQUENCE [LARGE SCALE GENOMIC DNA]</scope>
    <source>
        <strain evidence="2 3">Berenice</strain>
    </source>
</reference>
<protein>
    <submittedName>
        <fullName evidence="2">Uncharacterized protein</fullName>
    </submittedName>
</protein>
<comment type="caution">
    <text evidence="2">The sequence shown here is derived from an EMBL/GenBank/DDBJ whole genome shotgun (WGS) entry which is preliminary data.</text>
</comment>
<feature type="transmembrane region" description="Helical" evidence="1">
    <location>
        <begin position="247"/>
        <end position="266"/>
    </location>
</feature>
<evidence type="ECO:0000313" key="3">
    <source>
        <dbReference type="Proteomes" id="UP000583944"/>
    </source>
</evidence>
<keyword evidence="1" id="KW-0812">Transmembrane</keyword>
<accession>A0A7J6XU50</accession>
<dbReference type="EMBL" id="JABDHM010000112">
    <property type="protein sequence ID" value="KAF5217991.1"/>
    <property type="molecule type" value="Genomic_DNA"/>
</dbReference>
<dbReference type="AlphaFoldDB" id="A0A7J6XU50"/>
<dbReference type="Proteomes" id="UP000583944">
    <property type="component" value="Unassembled WGS sequence"/>
</dbReference>